<dbReference type="Proteomes" id="UP000003793">
    <property type="component" value="Unassembled WGS sequence"/>
</dbReference>
<dbReference type="SMART" id="SM00530">
    <property type="entry name" value="HTH_XRE"/>
    <property type="match status" value="1"/>
</dbReference>
<evidence type="ECO:0000259" key="1">
    <source>
        <dbReference type="PROSITE" id="PS50943"/>
    </source>
</evidence>
<comment type="caution">
    <text evidence="2">The sequence shown here is derived from an EMBL/GenBank/DDBJ whole genome shotgun (WGS) entry which is preliminary data.</text>
</comment>
<dbReference type="CDD" id="cd00093">
    <property type="entry name" value="HTH_XRE"/>
    <property type="match status" value="1"/>
</dbReference>
<sequence>MCIITFYGKQYLSMKILLSKIMYEHNLSIRQVALICGLSPATIQKVMKEGSNPTIRTLAMISKGLKVPITDLFDLEE</sequence>
<accession>C0BC20</accession>
<dbReference type="Pfam" id="PF01381">
    <property type="entry name" value="HTH_3"/>
    <property type="match status" value="1"/>
</dbReference>
<organism evidence="2 3">
    <name type="scientific">Coprococcus comes ATCC 27758</name>
    <dbReference type="NCBI Taxonomy" id="470146"/>
    <lineage>
        <taxon>Bacteria</taxon>
        <taxon>Bacillati</taxon>
        <taxon>Bacillota</taxon>
        <taxon>Clostridia</taxon>
        <taxon>Lachnospirales</taxon>
        <taxon>Lachnospiraceae</taxon>
        <taxon>Coprococcus</taxon>
    </lineage>
</organism>
<evidence type="ECO:0000313" key="3">
    <source>
        <dbReference type="Proteomes" id="UP000003793"/>
    </source>
</evidence>
<evidence type="ECO:0000313" key="2">
    <source>
        <dbReference type="EMBL" id="EEG89643.1"/>
    </source>
</evidence>
<dbReference type="InterPro" id="IPR010982">
    <property type="entry name" value="Lambda_DNA-bd_dom_sf"/>
</dbReference>
<dbReference type="GO" id="GO:0003677">
    <property type="term" value="F:DNA binding"/>
    <property type="evidence" value="ECO:0007669"/>
    <property type="project" value="UniProtKB-KW"/>
</dbReference>
<dbReference type="Gene3D" id="1.10.260.40">
    <property type="entry name" value="lambda repressor-like DNA-binding domains"/>
    <property type="match status" value="1"/>
</dbReference>
<proteinExistence type="predicted"/>
<keyword evidence="2" id="KW-0238">DNA-binding</keyword>
<name>C0BC20_9FIRM</name>
<reference evidence="2 3" key="2">
    <citation type="submission" date="2009-03" db="EMBL/GenBank/DDBJ databases">
        <title>Draft genome sequence of Coprococcus comes (ATCC 27758).</title>
        <authorList>
            <person name="Sudarsanam P."/>
            <person name="Ley R."/>
            <person name="Guruge J."/>
            <person name="Turnbaugh P.J."/>
            <person name="Mahowald M."/>
            <person name="Liep D."/>
            <person name="Gordon J."/>
        </authorList>
    </citation>
    <scope>NUCLEOTIDE SEQUENCE [LARGE SCALE GENOMIC DNA]</scope>
    <source>
        <strain evidence="2 3">ATCC 27758</strain>
    </source>
</reference>
<gene>
    <name evidence="2" type="ORF">COPCOM_02628</name>
</gene>
<dbReference type="HOGENOM" id="CLU_198132_0_0_9"/>
<dbReference type="InterPro" id="IPR001387">
    <property type="entry name" value="Cro/C1-type_HTH"/>
</dbReference>
<dbReference type="EMBL" id="ABVR01000041">
    <property type="protein sequence ID" value="EEG89643.1"/>
    <property type="molecule type" value="Genomic_DNA"/>
</dbReference>
<feature type="domain" description="HTH cro/C1-type" evidence="1">
    <location>
        <begin position="24"/>
        <end position="72"/>
    </location>
</feature>
<dbReference type="AlphaFoldDB" id="C0BC20"/>
<dbReference type="PROSITE" id="PS50943">
    <property type="entry name" value="HTH_CROC1"/>
    <property type="match status" value="1"/>
</dbReference>
<protein>
    <submittedName>
        <fullName evidence="2">DNA-binding helix-turn-helix protein</fullName>
    </submittedName>
</protein>
<reference evidence="2 3" key="1">
    <citation type="submission" date="2009-02" db="EMBL/GenBank/DDBJ databases">
        <authorList>
            <person name="Fulton L."/>
            <person name="Clifton S."/>
            <person name="Fulton B."/>
            <person name="Xu J."/>
            <person name="Minx P."/>
            <person name="Pepin K.H."/>
            <person name="Johnson M."/>
            <person name="Bhonagiri V."/>
            <person name="Nash W.E."/>
            <person name="Mardis E.R."/>
            <person name="Wilson R.K."/>
        </authorList>
    </citation>
    <scope>NUCLEOTIDE SEQUENCE [LARGE SCALE GENOMIC DNA]</scope>
    <source>
        <strain evidence="2 3">ATCC 27758</strain>
    </source>
</reference>
<dbReference type="SUPFAM" id="SSF47413">
    <property type="entry name" value="lambda repressor-like DNA-binding domains"/>
    <property type="match status" value="1"/>
</dbReference>